<keyword evidence="9" id="KW-0479">Metal-binding</keyword>
<reference evidence="22" key="1">
    <citation type="submission" date="2011-12" db="EMBL/GenBank/DDBJ databases">
        <title>The Draft Genome of Lepisosteus oculatus.</title>
        <authorList>
            <consortium name="The Broad Institute Genome Assembly &amp; Analysis Group"/>
            <consortium name="Computational R&amp;D Group"/>
            <consortium name="and Sequencing Platform"/>
            <person name="Di Palma F."/>
            <person name="Alfoldi J."/>
            <person name="Johnson J."/>
            <person name="Berlin A."/>
            <person name="Gnerre S."/>
            <person name="Jaffe D."/>
            <person name="MacCallum I."/>
            <person name="Young S."/>
            <person name="Walker B.J."/>
            <person name="Lander E.S."/>
            <person name="Lindblad-Toh K."/>
        </authorList>
    </citation>
    <scope>NUCLEOTIDE SEQUENCE [LARGE SCALE GENOMIC DNA]</scope>
</reference>
<keyword evidence="10" id="KW-0274">FAD</keyword>
<keyword evidence="6" id="KW-0963">Cytoplasm</keyword>
<reference evidence="21" key="3">
    <citation type="submission" date="2025-09" db="UniProtKB">
        <authorList>
            <consortium name="Ensembl"/>
        </authorList>
    </citation>
    <scope>IDENTIFICATION</scope>
</reference>
<dbReference type="GO" id="GO:0001512">
    <property type="term" value="F:dihydronicotinamide riboside quinone reductase activity"/>
    <property type="evidence" value="ECO:0007669"/>
    <property type="project" value="UniProtKB-EC"/>
</dbReference>
<evidence type="ECO:0000313" key="22">
    <source>
        <dbReference type="Proteomes" id="UP000018468"/>
    </source>
</evidence>
<keyword evidence="7" id="KW-0597">Phosphoprotein</keyword>
<keyword evidence="22" id="KW-1185">Reference proteome</keyword>
<dbReference type="Bgee" id="ENSLOCG00000002794">
    <property type="expression patterns" value="Expressed in pharyngeal gill and 13 other cell types or tissues"/>
</dbReference>
<dbReference type="STRING" id="7918.ENSLOCP00000003285"/>
<dbReference type="SUPFAM" id="SSF52218">
    <property type="entry name" value="Flavoproteins"/>
    <property type="match status" value="1"/>
</dbReference>
<protein>
    <recommendedName>
        <fullName evidence="16">Ribosyldihydronicotinamide dehydrogenase [quinone]</fullName>
        <ecNumber evidence="15">1.10.5.1</ecNumber>
    </recommendedName>
    <alternativeName>
        <fullName evidence="19">NRH dehydrogenase [quinone] 2</fullName>
    </alternativeName>
    <alternativeName>
        <fullName evidence="18">NRH:quinone oxidoreductase 2</fullName>
    </alternativeName>
    <alternativeName>
        <fullName evidence="17">Quinone reductase 2</fullName>
    </alternativeName>
</protein>
<dbReference type="PANTHER" id="PTHR10204">
    <property type="entry name" value="NAD P H OXIDOREDUCTASE-RELATED"/>
    <property type="match status" value="1"/>
</dbReference>
<comment type="catalytic activity">
    <reaction evidence="13">
        <text>1-(beta-D-ribofuranosyl)-1,4-dihydronicotinamide + a quinone + H(+) = beta-nicotinamide D-riboside + a quinol</text>
        <dbReference type="Rhea" id="RHEA:12364"/>
        <dbReference type="ChEBI" id="CHEBI:15378"/>
        <dbReference type="ChEBI" id="CHEBI:15927"/>
        <dbReference type="ChEBI" id="CHEBI:24646"/>
        <dbReference type="ChEBI" id="CHEBI:55458"/>
        <dbReference type="ChEBI" id="CHEBI:132124"/>
        <dbReference type="EC" id="1.10.5.1"/>
    </reaction>
</comment>
<evidence type="ECO:0000256" key="6">
    <source>
        <dbReference type="ARBA" id="ARBA00022490"/>
    </source>
</evidence>
<evidence type="ECO:0000256" key="3">
    <source>
        <dbReference type="ARBA" id="ARBA00004496"/>
    </source>
</evidence>
<evidence type="ECO:0000256" key="16">
    <source>
        <dbReference type="ARBA" id="ARBA00073982"/>
    </source>
</evidence>
<reference evidence="21" key="2">
    <citation type="submission" date="2025-08" db="UniProtKB">
        <authorList>
            <consortium name="Ensembl"/>
        </authorList>
    </citation>
    <scope>IDENTIFICATION</scope>
</reference>
<dbReference type="GO" id="GO:0046872">
    <property type="term" value="F:metal ion binding"/>
    <property type="evidence" value="ECO:0007669"/>
    <property type="project" value="UniProtKB-KW"/>
</dbReference>
<dbReference type="eggNOG" id="ENOG502QQMI">
    <property type="taxonomic scope" value="Eukaryota"/>
</dbReference>
<accession>W5M4H7</accession>
<evidence type="ECO:0000256" key="12">
    <source>
        <dbReference type="ARBA" id="ARBA00023002"/>
    </source>
</evidence>
<proteinExistence type="inferred from homology"/>
<dbReference type="GO" id="GO:0071466">
    <property type="term" value="P:cellular response to xenobiotic stimulus"/>
    <property type="evidence" value="ECO:0007669"/>
    <property type="project" value="Ensembl"/>
</dbReference>
<organism evidence="21 22">
    <name type="scientific">Lepisosteus oculatus</name>
    <name type="common">Spotted gar</name>
    <dbReference type="NCBI Taxonomy" id="7918"/>
    <lineage>
        <taxon>Eukaryota</taxon>
        <taxon>Metazoa</taxon>
        <taxon>Chordata</taxon>
        <taxon>Craniata</taxon>
        <taxon>Vertebrata</taxon>
        <taxon>Euteleostomi</taxon>
        <taxon>Actinopterygii</taxon>
        <taxon>Neopterygii</taxon>
        <taxon>Holostei</taxon>
        <taxon>Semionotiformes</taxon>
        <taxon>Lepisosteidae</taxon>
        <taxon>Lepisosteus</taxon>
    </lineage>
</organism>
<dbReference type="HOGENOM" id="CLU_058643_2_0_1"/>
<keyword evidence="8" id="KW-0285">Flavoprotein</keyword>
<evidence type="ECO:0000256" key="4">
    <source>
        <dbReference type="ARBA" id="ARBA00006252"/>
    </source>
</evidence>
<dbReference type="FunCoup" id="W5M4H7">
    <property type="interactions" value="300"/>
</dbReference>
<dbReference type="GeneTree" id="ENSGT00940000159150"/>
<feature type="domain" description="Flavodoxin-like fold" evidence="20">
    <location>
        <begin position="29"/>
        <end position="232"/>
    </location>
</feature>
<sequence length="291" mass="32007">VFTMAKKTFIFSKSILIFYANSKCVSARNVLIVLAHQSKSSFNAALKDAAVEVFKSQGCRVTVSDLYAMNFKATATPDDVIAEPRDSENFQYGRETLLACQEGRLSGDILEEHRKVKAADLIIFQFPMYWFSVPAIMKGWIDRVLTQGFAFTLQSIYSNGVFKDKKAMLSLTTGASGAMFSPSGLNGDLNVTLWPLQNGVLNFCGFQVLAPQLSHSPGYCPPETRATMLAAWRGRLQGVWTEESLAFPPTELFDPQGGFVLREEVQAAQAGVKYGLSVGHHLGKPFPPDSQ</sequence>
<evidence type="ECO:0000256" key="1">
    <source>
        <dbReference type="ARBA" id="ARBA00001947"/>
    </source>
</evidence>
<evidence type="ECO:0000256" key="11">
    <source>
        <dbReference type="ARBA" id="ARBA00022833"/>
    </source>
</evidence>
<evidence type="ECO:0000256" key="15">
    <source>
        <dbReference type="ARBA" id="ARBA00066401"/>
    </source>
</evidence>
<keyword evidence="12" id="KW-0560">Oxidoreductase</keyword>
<dbReference type="Ensembl" id="ENSLOCT00000003292.1">
    <property type="protein sequence ID" value="ENSLOCP00000003285.1"/>
    <property type="gene ID" value="ENSLOCG00000002794.1"/>
</dbReference>
<evidence type="ECO:0000256" key="2">
    <source>
        <dbReference type="ARBA" id="ARBA00001974"/>
    </source>
</evidence>
<dbReference type="OMA" id="HGILHYP"/>
<comment type="cofactor">
    <cofactor evidence="1">
        <name>Zn(2+)</name>
        <dbReference type="ChEBI" id="CHEBI:29105"/>
    </cofactor>
</comment>
<dbReference type="Proteomes" id="UP000018468">
    <property type="component" value="Linkage group LG23"/>
</dbReference>
<evidence type="ECO:0000256" key="5">
    <source>
        <dbReference type="ARBA" id="ARBA00011738"/>
    </source>
</evidence>
<evidence type="ECO:0000256" key="9">
    <source>
        <dbReference type="ARBA" id="ARBA00022723"/>
    </source>
</evidence>
<evidence type="ECO:0000256" key="8">
    <source>
        <dbReference type="ARBA" id="ARBA00022630"/>
    </source>
</evidence>
<comment type="cofactor">
    <cofactor evidence="2">
        <name>FAD</name>
        <dbReference type="ChEBI" id="CHEBI:57692"/>
    </cofactor>
</comment>
<dbReference type="AlphaFoldDB" id="W5M4H7"/>
<dbReference type="Gene3D" id="3.40.50.360">
    <property type="match status" value="1"/>
</dbReference>
<comment type="subunit">
    <text evidence="5">Homodimer.</text>
</comment>
<dbReference type="FunFam" id="3.40.50.360:FF:000030">
    <property type="entry name" value="ribosyldihydronicotinamide dehydrogenase [quinone]"/>
    <property type="match status" value="1"/>
</dbReference>
<comment type="subcellular location">
    <subcellularLocation>
        <location evidence="3">Cytoplasm</location>
    </subcellularLocation>
</comment>
<dbReference type="InParanoid" id="W5M4H7"/>
<dbReference type="InterPro" id="IPR003680">
    <property type="entry name" value="Flavodoxin_fold"/>
</dbReference>
<evidence type="ECO:0000256" key="10">
    <source>
        <dbReference type="ARBA" id="ARBA00022827"/>
    </source>
</evidence>
<dbReference type="GO" id="GO:0005829">
    <property type="term" value="C:cytosol"/>
    <property type="evidence" value="ECO:0000318"/>
    <property type="project" value="GO_Central"/>
</dbReference>
<evidence type="ECO:0000256" key="19">
    <source>
        <dbReference type="ARBA" id="ARBA00083661"/>
    </source>
</evidence>
<evidence type="ECO:0000256" key="14">
    <source>
        <dbReference type="ARBA" id="ARBA00054856"/>
    </source>
</evidence>
<dbReference type="InterPro" id="IPR029039">
    <property type="entry name" value="Flavoprotein-like_sf"/>
</dbReference>
<keyword evidence="11" id="KW-0862">Zinc</keyword>
<evidence type="ECO:0000259" key="20">
    <source>
        <dbReference type="Pfam" id="PF02525"/>
    </source>
</evidence>
<evidence type="ECO:0000256" key="13">
    <source>
        <dbReference type="ARBA" id="ARBA00052759"/>
    </source>
</evidence>
<comment type="similarity">
    <text evidence="4">Belongs to the NAD(P)H dehydrogenase (quinone) family.</text>
</comment>
<evidence type="ECO:0000313" key="21">
    <source>
        <dbReference type="Ensembl" id="ENSLOCP00000003285.1"/>
    </source>
</evidence>
<name>W5M4H7_LEPOC</name>
<dbReference type="EC" id="1.10.5.1" evidence="15"/>
<comment type="function">
    <text evidence="14">The enzyme apparently serves as a quinone reductase in connection with conjugation reactions of hydroquinones involved in detoxification pathways as well as in biosynthetic processes such as the vitamin K-dependent gamma-carboxylation of glutamate residues in prothrombin synthesis.</text>
</comment>
<evidence type="ECO:0000256" key="18">
    <source>
        <dbReference type="ARBA" id="ARBA00077696"/>
    </source>
</evidence>
<dbReference type="InterPro" id="IPR051545">
    <property type="entry name" value="NAD(P)H_dehydrogenase_qn"/>
</dbReference>
<dbReference type="PANTHER" id="PTHR10204:SF34">
    <property type="entry name" value="NAD(P)H DEHYDROGENASE [QUINONE] 1 ISOFORM 1"/>
    <property type="match status" value="1"/>
</dbReference>
<evidence type="ECO:0000256" key="7">
    <source>
        <dbReference type="ARBA" id="ARBA00022553"/>
    </source>
</evidence>
<dbReference type="GO" id="GO:0003955">
    <property type="term" value="F:NAD(P)H dehydrogenase (quinone) activity"/>
    <property type="evidence" value="ECO:0000318"/>
    <property type="project" value="GO_Central"/>
</dbReference>
<dbReference type="EMBL" id="AHAT01010608">
    <property type="status" value="NOT_ANNOTATED_CDS"/>
    <property type="molecule type" value="Genomic_DNA"/>
</dbReference>
<evidence type="ECO:0000256" key="17">
    <source>
        <dbReference type="ARBA" id="ARBA00077622"/>
    </source>
</evidence>
<dbReference type="Pfam" id="PF02525">
    <property type="entry name" value="Flavodoxin_2"/>
    <property type="match status" value="1"/>
</dbReference>